<protein>
    <submittedName>
        <fullName evidence="2 3">Uncharacterized protein</fullName>
    </submittedName>
</protein>
<evidence type="ECO:0000313" key="4">
    <source>
        <dbReference type="Proteomes" id="UP000006727"/>
    </source>
</evidence>
<dbReference type="AlphaFoldDB" id="A0A2K1KBT0"/>
<feature type="compositionally biased region" description="Basic and acidic residues" evidence="1">
    <location>
        <begin position="128"/>
        <end position="146"/>
    </location>
</feature>
<dbReference type="PaxDb" id="3218-PP1S153_118V6.1"/>
<dbReference type="EMBL" id="ABEU02000007">
    <property type="protein sequence ID" value="PNR51236.1"/>
    <property type="molecule type" value="Genomic_DNA"/>
</dbReference>
<accession>A0A2K1KBT0</accession>
<gene>
    <name evidence="3" type="primary">LOC112285178</name>
    <name evidence="2" type="ORF">PHYPA_010422</name>
</gene>
<name>A0A2K1KBT0_PHYPA</name>
<evidence type="ECO:0000313" key="2">
    <source>
        <dbReference type="EMBL" id="PNR51236.1"/>
    </source>
</evidence>
<sequence length="383" mass="43454">MNDPEQNVRALKRCCVRFKVPDFIETKLYSRKVCKTDVDLELFKDNVKIVEDQCRRLVGGRRNYSLNHPCCYLECELPDTLFAENNGEIGLDESVLLEHIHRETKKAMEPHRQLPGNKCVRTASKRPLEFHRQHPDQVAEPKRSSHDATPSRNDASQKGPVAECSEVSPPSRGKGADDFRKAVVYLKEYSDEPAFRNKLAVCEEEYNAMERKLEERFEKPPPSCSQDHHKFRGAMNELKDMVGGNVYRYVLDKCEEVYYAKAREMEDSSVVSPSIACGDCDKMLGSVHDPKKMVTAPSPSPDSRNDVEKFKKALNALKASEDAPEIARELAAIEAHFDKFVLHAKDDYNKRHVLAVLMNASNLLGKRKTDQGSILPKVHVNLG</sequence>
<feature type="region of interest" description="Disordered" evidence="1">
    <location>
        <begin position="128"/>
        <end position="175"/>
    </location>
</feature>
<dbReference type="Gramene" id="Pp3c7_15400V3.1">
    <property type="protein sequence ID" value="Pp3c7_15400V3.1"/>
    <property type="gene ID" value="Pp3c7_15400"/>
</dbReference>
<feature type="compositionally biased region" description="Polar residues" evidence="1">
    <location>
        <begin position="147"/>
        <end position="156"/>
    </location>
</feature>
<evidence type="ECO:0000313" key="3">
    <source>
        <dbReference type="EnsemblPlants" id="Pp3c7_15400V3.1"/>
    </source>
</evidence>
<organism evidence="2">
    <name type="scientific">Physcomitrium patens</name>
    <name type="common">Spreading-leaved earth moss</name>
    <name type="synonym">Physcomitrella patens</name>
    <dbReference type="NCBI Taxonomy" id="3218"/>
    <lineage>
        <taxon>Eukaryota</taxon>
        <taxon>Viridiplantae</taxon>
        <taxon>Streptophyta</taxon>
        <taxon>Embryophyta</taxon>
        <taxon>Bryophyta</taxon>
        <taxon>Bryophytina</taxon>
        <taxon>Bryopsida</taxon>
        <taxon>Funariidae</taxon>
        <taxon>Funariales</taxon>
        <taxon>Funariaceae</taxon>
        <taxon>Physcomitrium</taxon>
    </lineage>
</organism>
<dbReference type="RefSeq" id="XP_024381575.1">
    <property type="nucleotide sequence ID" value="XM_024525807.2"/>
</dbReference>
<dbReference type="GeneID" id="112285178"/>
<dbReference type="Proteomes" id="UP000006727">
    <property type="component" value="Chromosome 7"/>
</dbReference>
<proteinExistence type="predicted"/>
<reference evidence="3" key="3">
    <citation type="submission" date="2020-12" db="UniProtKB">
        <authorList>
            <consortium name="EnsemblPlants"/>
        </authorList>
    </citation>
    <scope>IDENTIFICATION</scope>
</reference>
<reference evidence="2 4" key="2">
    <citation type="journal article" date="2018" name="Plant J.">
        <title>The Physcomitrella patens chromosome-scale assembly reveals moss genome structure and evolution.</title>
        <authorList>
            <person name="Lang D."/>
            <person name="Ullrich K.K."/>
            <person name="Murat F."/>
            <person name="Fuchs J."/>
            <person name="Jenkins J."/>
            <person name="Haas F.B."/>
            <person name="Piednoel M."/>
            <person name="Gundlach H."/>
            <person name="Van Bel M."/>
            <person name="Meyberg R."/>
            <person name="Vives C."/>
            <person name="Morata J."/>
            <person name="Symeonidi A."/>
            <person name="Hiss M."/>
            <person name="Muchero W."/>
            <person name="Kamisugi Y."/>
            <person name="Saleh O."/>
            <person name="Blanc G."/>
            <person name="Decker E.L."/>
            <person name="van Gessel N."/>
            <person name="Grimwood J."/>
            <person name="Hayes R.D."/>
            <person name="Graham S.W."/>
            <person name="Gunter L.E."/>
            <person name="McDaniel S.F."/>
            <person name="Hoernstein S.N.W."/>
            <person name="Larsson A."/>
            <person name="Li F.W."/>
            <person name="Perroud P.F."/>
            <person name="Phillips J."/>
            <person name="Ranjan P."/>
            <person name="Rokshar D.S."/>
            <person name="Rothfels C.J."/>
            <person name="Schneider L."/>
            <person name="Shu S."/>
            <person name="Stevenson D.W."/>
            <person name="Thummler F."/>
            <person name="Tillich M."/>
            <person name="Villarreal Aguilar J.C."/>
            <person name="Widiez T."/>
            <person name="Wong G.K."/>
            <person name="Wymore A."/>
            <person name="Zhang Y."/>
            <person name="Zimmer A.D."/>
            <person name="Quatrano R.S."/>
            <person name="Mayer K.F.X."/>
            <person name="Goodstein D."/>
            <person name="Casacuberta J.M."/>
            <person name="Vandepoele K."/>
            <person name="Reski R."/>
            <person name="Cuming A.C."/>
            <person name="Tuskan G.A."/>
            <person name="Maumus F."/>
            <person name="Salse J."/>
            <person name="Schmutz J."/>
            <person name="Rensing S.A."/>
        </authorList>
    </citation>
    <scope>NUCLEOTIDE SEQUENCE [LARGE SCALE GENOMIC DNA]</scope>
    <source>
        <strain evidence="3 4">cv. Gransden 2004</strain>
    </source>
</reference>
<reference evidence="2 4" key="1">
    <citation type="journal article" date="2008" name="Science">
        <title>The Physcomitrella genome reveals evolutionary insights into the conquest of land by plants.</title>
        <authorList>
            <person name="Rensing S."/>
            <person name="Lang D."/>
            <person name="Zimmer A."/>
            <person name="Terry A."/>
            <person name="Salamov A."/>
            <person name="Shapiro H."/>
            <person name="Nishiyama T."/>
            <person name="Perroud P.-F."/>
            <person name="Lindquist E."/>
            <person name="Kamisugi Y."/>
            <person name="Tanahashi T."/>
            <person name="Sakakibara K."/>
            <person name="Fujita T."/>
            <person name="Oishi K."/>
            <person name="Shin-I T."/>
            <person name="Kuroki Y."/>
            <person name="Toyoda A."/>
            <person name="Suzuki Y."/>
            <person name="Hashimoto A."/>
            <person name="Yamaguchi K."/>
            <person name="Sugano A."/>
            <person name="Kohara Y."/>
            <person name="Fujiyama A."/>
            <person name="Anterola A."/>
            <person name="Aoki S."/>
            <person name="Ashton N."/>
            <person name="Barbazuk W.B."/>
            <person name="Barker E."/>
            <person name="Bennetzen J."/>
            <person name="Bezanilla M."/>
            <person name="Blankenship R."/>
            <person name="Cho S.H."/>
            <person name="Dutcher S."/>
            <person name="Estelle M."/>
            <person name="Fawcett J.A."/>
            <person name="Gundlach H."/>
            <person name="Hanada K."/>
            <person name="Heyl A."/>
            <person name="Hicks K.A."/>
            <person name="Hugh J."/>
            <person name="Lohr M."/>
            <person name="Mayer K."/>
            <person name="Melkozernov A."/>
            <person name="Murata T."/>
            <person name="Nelson D."/>
            <person name="Pils B."/>
            <person name="Prigge M."/>
            <person name="Reiss B."/>
            <person name="Renner T."/>
            <person name="Rombauts S."/>
            <person name="Rushton P."/>
            <person name="Sanderfoot A."/>
            <person name="Schween G."/>
            <person name="Shiu S.-H."/>
            <person name="Stueber K."/>
            <person name="Theodoulou F.L."/>
            <person name="Tu H."/>
            <person name="Van de Peer Y."/>
            <person name="Verrier P.J."/>
            <person name="Waters E."/>
            <person name="Wood A."/>
            <person name="Yang L."/>
            <person name="Cove D."/>
            <person name="Cuming A."/>
            <person name="Hasebe M."/>
            <person name="Lucas S."/>
            <person name="Mishler D.B."/>
            <person name="Reski R."/>
            <person name="Grigoriev I."/>
            <person name="Quatrano R.S."/>
            <person name="Boore J.L."/>
        </authorList>
    </citation>
    <scope>NUCLEOTIDE SEQUENCE [LARGE SCALE GENOMIC DNA]</scope>
    <source>
        <strain evidence="3 4">cv. Gransden 2004</strain>
    </source>
</reference>
<dbReference type="EnsemblPlants" id="Pp3c7_15400V3.1">
    <property type="protein sequence ID" value="Pp3c7_15400V3.1"/>
    <property type="gene ID" value="Pp3c7_15400"/>
</dbReference>
<keyword evidence="4" id="KW-1185">Reference proteome</keyword>
<evidence type="ECO:0000256" key="1">
    <source>
        <dbReference type="SAM" id="MobiDB-lite"/>
    </source>
</evidence>